<dbReference type="AlphaFoldDB" id="A0A371XCJ3"/>
<evidence type="ECO:0000313" key="2">
    <source>
        <dbReference type="Proteomes" id="UP000262379"/>
    </source>
</evidence>
<organism evidence="1 2">
    <name type="scientific">Mesorhizobium denitrificans</name>
    <dbReference type="NCBI Taxonomy" id="2294114"/>
    <lineage>
        <taxon>Bacteria</taxon>
        <taxon>Pseudomonadati</taxon>
        <taxon>Pseudomonadota</taxon>
        <taxon>Alphaproteobacteria</taxon>
        <taxon>Hyphomicrobiales</taxon>
        <taxon>Phyllobacteriaceae</taxon>
        <taxon>Mesorhizobium</taxon>
    </lineage>
</organism>
<keyword evidence="2" id="KW-1185">Reference proteome</keyword>
<dbReference type="RefSeq" id="WP_116624538.1">
    <property type="nucleotide sequence ID" value="NZ_QURN01000010.1"/>
</dbReference>
<reference evidence="2" key="1">
    <citation type="submission" date="2018-08" db="EMBL/GenBank/DDBJ databases">
        <authorList>
            <person name="Im W.T."/>
        </authorList>
    </citation>
    <scope>NUCLEOTIDE SEQUENCE [LARGE SCALE GENOMIC DNA]</scope>
    <source>
        <strain evidence="2">LA-28</strain>
    </source>
</reference>
<gene>
    <name evidence="1" type="ORF">DY251_14045</name>
</gene>
<name>A0A371XCJ3_9HYPH</name>
<comment type="caution">
    <text evidence="1">The sequence shown here is derived from an EMBL/GenBank/DDBJ whole genome shotgun (WGS) entry which is preliminary data.</text>
</comment>
<dbReference type="Proteomes" id="UP000262379">
    <property type="component" value="Unassembled WGS sequence"/>
</dbReference>
<protein>
    <submittedName>
        <fullName evidence="1">Uncharacterized protein</fullName>
    </submittedName>
</protein>
<proteinExistence type="predicted"/>
<sequence>MRYIQRMVQEHANQFIEATPIPEIEALLSMCGSASFVDRLLAIPRPRDHDAPNEWERAVTNRLQMRISNMMRETLEGGNCRAA</sequence>
<accession>A0A371XCJ3</accession>
<dbReference type="EMBL" id="QURN01000010">
    <property type="protein sequence ID" value="RFC66956.1"/>
    <property type="molecule type" value="Genomic_DNA"/>
</dbReference>
<evidence type="ECO:0000313" key="1">
    <source>
        <dbReference type="EMBL" id="RFC66956.1"/>
    </source>
</evidence>